<comment type="subcellular location">
    <subcellularLocation>
        <location evidence="1">Nucleus membrane</location>
        <topology evidence="1">Peripheral membrane protein</topology>
        <orientation evidence="1">Cytoplasmic side</orientation>
    </subcellularLocation>
</comment>
<keyword evidence="10" id="KW-1185">Reference proteome</keyword>
<dbReference type="Ensembl" id="ENSCINT00000019511.3">
    <property type="protein sequence ID" value="ENSCINP00000019511.3"/>
    <property type="gene ID" value="ENSCING00000009595.3"/>
</dbReference>
<dbReference type="OMA" id="EDMALWP"/>
<dbReference type="InterPro" id="IPR051767">
    <property type="entry name" value="Nucleoporin_NUP42"/>
</dbReference>
<evidence type="ECO:0000256" key="4">
    <source>
        <dbReference type="ARBA" id="ARBA00039886"/>
    </source>
</evidence>
<feature type="compositionally biased region" description="Polar residues" evidence="7">
    <location>
        <begin position="31"/>
        <end position="52"/>
    </location>
</feature>
<keyword evidence="6" id="KW-0863">Zinc-finger</keyword>
<dbReference type="PANTHER" id="PTHR46527:SF1">
    <property type="entry name" value="NUCLEOPORIN NUP42"/>
    <property type="match status" value="1"/>
</dbReference>
<evidence type="ECO:0000313" key="10">
    <source>
        <dbReference type="Proteomes" id="UP000008144"/>
    </source>
</evidence>
<evidence type="ECO:0000256" key="1">
    <source>
        <dbReference type="ARBA" id="ARBA00004335"/>
    </source>
</evidence>
<reference evidence="9" key="3">
    <citation type="submission" date="2025-08" db="UniProtKB">
        <authorList>
            <consortium name="Ensembl"/>
        </authorList>
    </citation>
    <scope>IDENTIFICATION</scope>
</reference>
<reference evidence="10" key="1">
    <citation type="journal article" date="2002" name="Science">
        <title>The draft genome of Ciona intestinalis: insights into chordate and vertebrate origins.</title>
        <authorList>
            <person name="Dehal P."/>
            <person name="Satou Y."/>
            <person name="Campbell R.K."/>
            <person name="Chapman J."/>
            <person name="Degnan B."/>
            <person name="De Tomaso A."/>
            <person name="Davidson B."/>
            <person name="Di Gregorio A."/>
            <person name="Gelpke M."/>
            <person name="Goodstein D.M."/>
            <person name="Harafuji N."/>
            <person name="Hastings K.E."/>
            <person name="Ho I."/>
            <person name="Hotta K."/>
            <person name="Huang W."/>
            <person name="Kawashima T."/>
            <person name="Lemaire P."/>
            <person name="Martinez D."/>
            <person name="Meinertzhagen I.A."/>
            <person name="Necula S."/>
            <person name="Nonaka M."/>
            <person name="Putnam N."/>
            <person name="Rash S."/>
            <person name="Saiga H."/>
            <person name="Satake M."/>
            <person name="Terry A."/>
            <person name="Yamada L."/>
            <person name="Wang H.G."/>
            <person name="Awazu S."/>
            <person name="Azumi K."/>
            <person name="Boore J."/>
            <person name="Branno M."/>
            <person name="Chin-Bow S."/>
            <person name="DeSantis R."/>
            <person name="Doyle S."/>
            <person name="Francino P."/>
            <person name="Keys D.N."/>
            <person name="Haga S."/>
            <person name="Hayashi H."/>
            <person name="Hino K."/>
            <person name="Imai K.S."/>
            <person name="Inaba K."/>
            <person name="Kano S."/>
            <person name="Kobayashi K."/>
            <person name="Kobayashi M."/>
            <person name="Lee B.I."/>
            <person name="Makabe K.W."/>
            <person name="Manohar C."/>
            <person name="Matassi G."/>
            <person name="Medina M."/>
            <person name="Mochizuki Y."/>
            <person name="Mount S."/>
            <person name="Morishita T."/>
            <person name="Miura S."/>
            <person name="Nakayama A."/>
            <person name="Nishizaka S."/>
            <person name="Nomoto H."/>
            <person name="Ohta F."/>
            <person name="Oishi K."/>
            <person name="Rigoutsos I."/>
            <person name="Sano M."/>
            <person name="Sasaki A."/>
            <person name="Sasakura Y."/>
            <person name="Shoguchi E."/>
            <person name="Shin-i T."/>
            <person name="Spagnuolo A."/>
            <person name="Stainier D."/>
            <person name="Suzuki M.M."/>
            <person name="Tassy O."/>
            <person name="Takatori N."/>
            <person name="Tokuoka M."/>
            <person name="Yagi K."/>
            <person name="Yoshizaki F."/>
            <person name="Wada S."/>
            <person name="Zhang C."/>
            <person name="Hyatt P.D."/>
            <person name="Larimer F."/>
            <person name="Detter C."/>
            <person name="Doggett N."/>
            <person name="Glavina T."/>
            <person name="Hawkins T."/>
            <person name="Richardson P."/>
            <person name="Lucas S."/>
            <person name="Kohara Y."/>
            <person name="Levine M."/>
            <person name="Satoh N."/>
            <person name="Rokhsar D.S."/>
        </authorList>
    </citation>
    <scope>NUCLEOTIDE SEQUENCE [LARGE SCALE GENOMIC DNA]</scope>
</reference>
<keyword evidence="6" id="KW-0862">Zinc</keyword>
<dbReference type="GO" id="GO:0008270">
    <property type="term" value="F:zinc ion binding"/>
    <property type="evidence" value="ECO:0007669"/>
    <property type="project" value="UniProtKB-KW"/>
</dbReference>
<name>F7AWZ4_CIOIN</name>
<feature type="compositionally biased region" description="Pro residues" evidence="7">
    <location>
        <begin position="288"/>
        <end position="302"/>
    </location>
</feature>
<dbReference type="PANTHER" id="PTHR46527">
    <property type="entry name" value="NUCLEOPORIN-LIKE PROTEIN 2"/>
    <property type="match status" value="1"/>
</dbReference>
<evidence type="ECO:0000256" key="2">
    <source>
        <dbReference type="ARBA" id="ARBA00023242"/>
    </source>
</evidence>
<evidence type="ECO:0000256" key="7">
    <source>
        <dbReference type="SAM" id="MobiDB-lite"/>
    </source>
</evidence>
<feature type="compositionally biased region" description="Low complexity" evidence="7">
    <location>
        <begin position="76"/>
        <end position="88"/>
    </location>
</feature>
<feature type="region of interest" description="Disordered" evidence="7">
    <location>
        <begin position="281"/>
        <end position="321"/>
    </location>
</feature>
<dbReference type="HOGENOM" id="CLU_867505_0_0_1"/>
<reference evidence="9" key="2">
    <citation type="journal article" date="2008" name="Genome Biol.">
        <title>Improved genome assembly and evidence-based global gene model set for the chordate Ciona intestinalis: new insight into intron and operon populations.</title>
        <authorList>
            <person name="Satou Y."/>
            <person name="Mineta K."/>
            <person name="Ogasawara M."/>
            <person name="Sasakura Y."/>
            <person name="Shoguchi E."/>
            <person name="Ueno K."/>
            <person name="Yamada L."/>
            <person name="Matsumoto J."/>
            <person name="Wasserscheid J."/>
            <person name="Dewar K."/>
            <person name="Wiley G.B."/>
            <person name="Macmil S.L."/>
            <person name="Roe B.A."/>
            <person name="Zeller R.W."/>
            <person name="Hastings K.E."/>
            <person name="Lemaire P."/>
            <person name="Lindquist E."/>
            <person name="Endo T."/>
            <person name="Hotta K."/>
            <person name="Inaba K."/>
        </authorList>
    </citation>
    <scope>NUCLEOTIDE SEQUENCE [LARGE SCALE GENOMIC DNA]</scope>
    <source>
        <strain evidence="9">wild type</strain>
    </source>
</reference>
<dbReference type="PROSITE" id="PS50103">
    <property type="entry name" value="ZF_C3H1"/>
    <property type="match status" value="1"/>
</dbReference>
<dbReference type="EMBL" id="EAAA01002976">
    <property type="status" value="NOT_ANNOTATED_CDS"/>
    <property type="molecule type" value="Genomic_DNA"/>
</dbReference>
<feature type="region of interest" description="Disordered" evidence="7">
    <location>
        <begin position="27"/>
        <end position="91"/>
    </location>
</feature>
<keyword evidence="6" id="KW-0479">Metal-binding</keyword>
<dbReference type="FunCoup" id="F7AWZ4">
    <property type="interactions" value="19"/>
</dbReference>
<dbReference type="GO" id="GO:0031965">
    <property type="term" value="C:nuclear membrane"/>
    <property type="evidence" value="ECO:0007669"/>
    <property type="project" value="UniProtKB-SubCell"/>
</dbReference>
<proteinExistence type="predicted"/>
<dbReference type="Proteomes" id="UP000008144">
    <property type="component" value="Chromosome 9"/>
</dbReference>
<evidence type="ECO:0000256" key="6">
    <source>
        <dbReference type="PROSITE-ProRule" id="PRU00723"/>
    </source>
</evidence>
<evidence type="ECO:0000256" key="3">
    <source>
        <dbReference type="ARBA" id="ARBA00037262"/>
    </source>
</evidence>
<feature type="zinc finger region" description="C3H1-type" evidence="6">
    <location>
        <begin position="1"/>
        <end position="25"/>
    </location>
</feature>
<comment type="function">
    <text evidence="3">Required for the export of mRNAs containing poly(A) tails from the nucleus into the cytoplasm.</text>
</comment>
<organism evidence="9 10">
    <name type="scientific">Ciona intestinalis</name>
    <name type="common">Transparent sea squirt</name>
    <name type="synonym">Ascidia intestinalis</name>
    <dbReference type="NCBI Taxonomy" id="7719"/>
    <lineage>
        <taxon>Eukaryota</taxon>
        <taxon>Metazoa</taxon>
        <taxon>Chordata</taxon>
        <taxon>Tunicata</taxon>
        <taxon>Ascidiacea</taxon>
        <taxon>Phlebobranchia</taxon>
        <taxon>Cionidae</taxon>
        <taxon>Ciona</taxon>
    </lineage>
</organism>
<dbReference type="InterPro" id="IPR000571">
    <property type="entry name" value="Znf_CCCH"/>
</dbReference>
<dbReference type="GO" id="GO:0005049">
    <property type="term" value="F:nuclear export signal receptor activity"/>
    <property type="evidence" value="ECO:0000318"/>
    <property type="project" value="GO_Central"/>
</dbReference>
<sequence>MVICKFYQQGNCKFGSRCYNEHVRYNENRSRGQQRSQNDNYGNRGRNQNYVQPSRFDDSNRQHKSHTTDNYSSPFNRGGSNNTNFSSGSEKHHTQQSIDKFHWTSKSQSNRFNALAELEEPPLSSNTVQSEDHASMFKTISEDMALWPSSKMWPFSCYSYAKEKNCVEGLADIQPEEIRTLYYLYGLERYRNILDEVELIYTKRKEELRYMSEETKSSLLLQLGSSIESNPSAGLSIYSLYGPGTEFKSSSKVADVAAFPTQSTVNPTVTSTTTDLFKPAVAQSNPSALPPPSSSFIQPPPATGGALGQMFKTVPAAETKP</sequence>
<feature type="domain" description="C3H1-type" evidence="8">
    <location>
        <begin position="1"/>
        <end position="25"/>
    </location>
</feature>
<keyword evidence="2" id="KW-0539">Nucleus</keyword>
<dbReference type="GeneTree" id="ENSGT00390000000118"/>
<dbReference type="STRING" id="7719.ENSCINP00000019511"/>
<evidence type="ECO:0000259" key="8">
    <source>
        <dbReference type="PROSITE" id="PS50103"/>
    </source>
</evidence>
<dbReference type="AlphaFoldDB" id="F7AWZ4"/>
<dbReference type="InParanoid" id="F7AWZ4"/>
<evidence type="ECO:0000313" key="9">
    <source>
        <dbReference type="Ensembl" id="ENSCINP00000019511.3"/>
    </source>
</evidence>
<evidence type="ECO:0000256" key="5">
    <source>
        <dbReference type="ARBA" id="ARBA00042384"/>
    </source>
</evidence>
<reference evidence="9" key="4">
    <citation type="submission" date="2025-09" db="UniProtKB">
        <authorList>
            <consortium name="Ensembl"/>
        </authorList>
    </citation>
    <scope>IDENTIFICATION</scope>
</reference>
<protein>
    <recommendedName>
        <fullName evidence="4">Nucleoporin NUP42</fullName>
    </recommendedName>
    <alternativeName>
        <fullName evidence="5">Nucleoporin-like protein 2</fullName>
    </alternativeName>
</protein>
<accession>F7AWZ4</accession>
<dbReference type="Pfam" id="PF00642">
    <property type="entry name" value="zf-CCCH"/>
    <property type="match status" value="1"/>
</dbReference>